<evidence type="ECO:0008006" key="3">
    <source>
        <dbReference type="Google" id="ProtNLM"/>
    </source>
</evidence>
<keyword evidence="2" id="KW-1185">Reference proteome</keyword>
<dbReference type="SUPFAM" id="SSF53335">
    <property type="entry name" value="S-adenosyl-L-methionine-dependent methyltransferases"/>
    <property type="match status" value="1"/>
</dbReference>
<evidence type="ECO:0000313" key="1">
    <source>
        <dbReference type="EMBL" id="MCG7507218.1"/>
    </source>
</evidence>
<proteinExistence type="predicted"/>
<dbReference type="EMBL" id="JAKREW010000021">
    <property type="protein sequence ID" value="MCG7507218.1"/>
    <property type="molecule type" value="Genomic_DNA"/>
</dbReference>
<gene>
    <name evidence="1" type="ORF">L4923_19490</name>
</gene>
<sequence>MIQEHLAGKVAKLRYIKTDVEGHDLSALQTIEDLIDEACPHVKTEVNRHNTPDERRALHRFFAGEGYIVRLAEQNTLFGRELAEDEMGSLRHFDIFAVPN</sequence>
<reference evidence="1 2" key="1">
    <citation type="submission" date="2022-02" db="EMBL/GenBank/DDBJ databases">
        <title>Draft genome sequence of Mezorhizobium retamae strain IRAMC:0171 isolated from Retama raetam nodules.</title>
        <authorList>
            <person name="Bengaied R."/>
            <person name="Sbissi I."/>
            <person name="Huber K."/>
            <person name="Ghodbane F."/>
            <person name="Nouioui I."/>
            <person name="Tarhouni M."/>
            <person name="Gtari M."/>
        </authorList>
    </citation>
    <scope>NUCLEOTIDE SEQUENCE [LARGE SCALE GENOMIC DNA]</scope>
    <source>
        <strain evidence="1 2">IRAMC:0171</strain>
    </source>
</reference>
<dbReference type="Gene3D" id="3.40.50.150">
    <property type="entry name" value="Vaccinia Virus protein VP39"/>
    <property type="match status" value="1"/>
</dbReference>
<evidence type="ECO:0000313" key="2">
    <source>
        <dbReference type="Proteomes" id="UP001201701"/>
    </source>
</evidence>
<organism evidence="1 2">
    <name type="scientific">Mesorhizobium retamae</name>
    <dbReference type="NCBI Taxonomy" id="2912854"/>
    <lineage>
        <taxon>Bacteria</taxon>
        <taxon>Pseudomonadati</taxon>
        <taxon>Pseudomonadota</taxon>
        <taxon>Alphaproteobacteria</taxon>
        <taxon>Hyphomicrobiales</taxon>
        <taxon>Phyllobacteriaceae</taxon>
        <taxon>Mesorhizobium</taxon>
    </lineage>
</organism>
<dbReference type="InterPro" id="IPR029063">
    <property type="entry name" value="SAM-dependent_MTases_sf"/>
</dbReference>
<accession>A0ABS9QIG3</accession>
<comment type="caution">
    <text evidence="1">The sequence shown here is derived from an EMBL/GenBank/DDBJ whole genome shotgun (WGS) entry which is preliminary data.</text>
</comment>
<protein>
    <recommendedName>
        <fullName evidence="3">Methyltransferase FkbM domain-containing protein</fullName>
    </recommendedName>
</protein>
<dbReference type="Proteomes" id="UP001201701">
    <property type="component" value="Unassembled WGS sequence"/>
</dbReference>
<dbReference type="RefSeq" id="WP_239368149.1">
    <property type="nucleotide sequence ID" value="NZ_JAKREW010000021.1"/>
</dbReference>
<name>A0ABS9QIG3_9HYPH</name>